<dbReference type="SUPFAM" id="SSF49785">
    <property type="entry name" value="Galactose-binding domain-like"/>
    <property type="match status" value="1"/>
</dbReference>
<gene>
    <name evidence="3" type="ORF">QW060_20550</name>
</gene>
<dbReference type="Gene3D" id="2.60.120.260">
    <property type="entry name" value="Galactose-binding domain-like"/>
    <property type="match status" value="1"/>
</dbReference>
<comment type="similarity">
    <text evidence="1">Belongs to the glycosyl hydrolase 2 family.</text>
</comment>
<evidence type="ECO:0000313" key="3">
    <source>
        <dbReference type="EMBL" id="MDN3709403.1"/>
    </source>
</evidence>
<organism evidence="3 4">
    <name type="scientific">Paenimyroides ceti</name>
    <dbReference type="NCBI Taxonomy" id="395087"/>
    <lineage>
        <taxon>Bacteria</taxon>
        <taxon>Pseudomonadati</taxon>
        <taxon>Bacteroidota</taxon>
        <taxon>Flavobacteriia</taxon>
        <taxon>Flavobacteriales</taxon>
        <taxon>Flavobacteriaceae</taxon>
        <taxon>Paenimyroides</taxon>
    </lineage>
</organism>
<comment type="caution">
    <text evidence="3">The sequence shown here is derived from an EMBL/GenBank/DDBJ whole genome shotgun (WGS) entry which is preliminary data.</text>
</comment>
<dbReference type="InterPro" id="IPR051913">
    <property type="entry name" value="GH2_Domain-Containing"/>
</dbReference>
<proteinExistence type="inferred from homology"/>
<feature type="non-terminal residue" evidence="3">
    <location>
        <position position="1"/>
    </location>
</feature>
<dbReference type="RefSeq" id="WP_397386115.1">
    <property type="nucleotide sequence ID" value="NZ_JAUFQU010000033.1"/>
</dbReference>
<feature type="domain" description="Glycosyl hydrolases family 2 sugar binding" evidence="2">
    <location>
        <begin position="18"/>
        <end position="91"/>
    </location>
</feature>
<dbReference type="Pfam" id="PF02837">
    <property type="entry name" value="Glyco_hydro_2_N"/>
    <property type="match status" value="1"/>
</dbReference>
<keyword evidence="4" id="KW-1185">Reference proteome</keyword>
<reference evidence="4" key="1">
    <citation type="journal article" date="2019" name="Int. J. Syst. Evol. Microbiol.">
        <title>The Global Catalogue of Microorganisms (GCM) 10K type strain sequencing project: providing services to taxonomists for standard genome sequencing and annotation.</title>
        <authorList>
            <consortium name="The Broad Institute Genomics Platform"/>
            <consortium name="The Broad Institute Genome Sequencing Center for Infectious Disease"/>
            <person name="Wu L."/>
            <person name="Ma J."/>
        </authorList>
    </citation>
    <scope>NUCLEOTIDE SEQUENCE [LARGE SCALE GENOMIC DNA]</scope>
    <source>
        <strain evidence="4">CECT 7184</strain>
    </source>
</reference>
<protein>
    <recommendedName>
        <fullName evidence="2">Glycosyl hydrolases family 2 sugar binding domain-containing protein</fullName>
    </recommendedName>
</protein>
<dbReference type="InterPro" id="IPR008979">
    <property type="entry name" value="Galactose-bd-like_sf"/>
</dbReference>
<evidence type="ECO:0000256" key="1">
    <source>
        <dbReference type="ARBA" id="ARBA00007401"/>
    </source>
</evidence>
<dbReference type="PANTHER" id="PTHR42732:SF1">
    <property type="entry name" value="BETA-MANNOSIDASE"/>
    <property type="match status" value="1"/>
</dbReference>
<dbReference type="PANTHER" id="PTHR42732">
    <property type="entry name" value="BETA-GALACTOSIDASE"/>
    <property type="match status" value="1"/>
</dbReference>
<dbReference type="EMBL" id="JAUFQU010000033">
    <property type="protein sequence ID" value="MDN3709403.1"/>
    <property type="molecule type" value="Genomic_DNA"/>
</dbReference>
<sequence>LIGPFSGSSVGKTGTGFTVGGTGWYRKNFTLDRSSSNKIAYLQFDGVYMDADVWVNGKHVGNHPNGYTSFWYDISAYLNPAGQPNMVAIRVSNEGFTARWYSVRVFTGIPGLPLPIRSI</sequence>
<evidence type="ECO:0000313" key="4">
    <source>
        <dbReference type="Proteomes" id="UP001242368"/>
    </source>
</evidence>
<dbReference type="InterPro" id="IPR006104">
    <property type="entry name" value="Glyco_hydro_2_N"/>
</dbReference>
<evidence type="ECO:0000259" key="2">
    <source>
        <dbReference type="Pfam" id="PF02837"/>
    </source>
</evidence>
<dbReference type="Proteomes" id="UP001242368">
    <property type="component" value="Unassembled WGS sequence"/>
</dbReference>
<name>A0ABT8D0K3_9FLAO</name>
<accession>A0ABT8D0K3</accession>